<evidence type="ECO:0000256" key="1">
    <source>
        <dbReference type="SAM" id="MobiDB-lite"/>
    </source>
</evidence>
<feature type="compositionally biased region" description="Polar residues" evidence="1">
    <location>
        <begin position="242"/>
        <end position="251"/>
    </location>
</feature>
<feature type="region of interest" description="Disordered" evidence="1">
    <location>
        <begin position="224"/>
        <end position="251"/>
    </location>
</feature>
<name>A0AAE1FV69_PETCI</name>
<sequence length="251" mass="28207">MREVHVLCHNVWKQGAMRQAETGECRITGEPLESEAVAGRDKFIYARLQWPENGICEKERIGTDCSSLSAKLQIRSGGWVSVRGFVWYQYNSRVFQVPVPTPTRMVPPPKNVAFPNVQLDVNTIPCVDTAKKVFGLIINSSLTWQDHVDHIVTQASKQLFMLFRVKSLEQRKSSQCSCTVNASNLCRSMIARCGIPLSQLHNEPPWNVCRNRCDASSSVASTTTTVSHFPRSAGPRWRTEETNSPSTLEKN</sequence>
<dbReference type="Proteomes" id="UP001286313">
    <property type="component" value="Unassembled WGS sequence"/>
</dbReference>
<proteinExistence type="predicted"/>
<gene>
    <name evidence="2" type="ORF">Pcinc_014332</name>
</gene>
<evidence type="ECO:0000313" key="2">
    <source>
        <dbReference type="EMBL" id="KAK3881202.1"/>
    </source>
</evidence>
<organism evidence="2 3">
    <name type="scientific">Petrolisthes cinctipes</name>
    <name type="common">Flat porcelain crab</name>
    <dbReference type="NCBI Taxonomy" id="88211"/>
    <lineage>
        <taxon>Eukaryota</taxon>
        <taxon>Metazoa</taxon>
        <taxon>Ecdysozoa</taxon>
        <taxon>Arthropoda</taxon>
        <taxon>Crustacea</taxon>
        <taxon>Multicrustacea</taxon>
        <taxon>Malacostraca</taxon>
        <taxon>Eumalacostraca</taxon>
        <taxon>Eucarida</taxon>
        <taxon>Decapoda</taxon>
        <taxon>Pleocyemata</taxon>
        <taxon>Anomura</taxon>
        <taxon>Galatheoidea</taxon>
        <taxon>Porcellanidae</taxon>
        <taxon>Petrolisthes</taxon>
    </lineage>
</organism>
<reference evidence="2" key="1">
    <citation type="submission" date="2023-10" db="EMBL/GenBank/DDBJ databases">
        <title>Genome assemblies of two species of porcelain crab, Petrolisthes cinctipes and Petrolisthes manimaculis (Anomura: Porcellanidae).</title>
        <authorList>
            <person name="Angst P."/>
        </authorList>
    </citation>
    <scope>NUCLEOTIDE SEQUENCE</scope>
    <source>
        <strain evidence="2">PB745_01</strain>
        <tissue evidence="2">Gill</tissue>
    </source>
</reference>
<dbReference type="AlphaFoldDB" id="A0AAE1FV69"/>
<comment type="caution">
    <text evidence="2">The sequence shown here is derived from an EMBL/GenBank/DDBJ whole genome shotgun (WGS) entry which is preliminary data.</text>
</comment>
<evidence type="ECO:0000313" key="3">
    <source>
        <dbReference type="Proteomes" id="UP001286313"/>
    </source>
</evidence>
<protein>
    <submittedName>
        <fullName evidence="2">Uncharacterized protein</fullName>
    </submittedName>
</protein>
<dbReference type="EMBL" id="JAWQEG010001244">
    <property type="protein sequence ID" value="KAK3881202.1"/>
    <property type="molecule type" value="Genomic_DNA"/>
</dbReference>
<accession>A0AAE1FV69</accession>
<keyword evidence="3" id="KW-1185">Reference proteome</keyword>